<dbReference type="Pfam" id="PF00665">
    <property type="entry name" value="rve"/>
    <property type="match status" value="1"/>
</dbReference>
<proteinExistence type="predicted"/>
<dbReference type="GO" id="GO:0003676">
    <property type="term" value="F:nucleic acid binding"/>
    <property type="evidence" value="ECO:0007669"/>
    <property type="project" value="InterPro"/>
</dbReference>
<name>A0A060RI46_9STRE</name>
<dbReference type="EMBL" id="CCBC010000194">
    <property type="protein sequence ID" value="CDO18517.1"/>
    <property type="molecule type" value="Genomic_DNA"/>
</dbReference>
<organism evidence="3 4">
    <name type="scientific">Streptococcus gallolyticus</name>
    <dbReference type="NCBI Taxonomy" id="315405"/>
    <lineage>
        <taxon>Bacteria</taxon>
        <taxon>Bacillati</taxon>
        <taxon>Bacillota</taxon>
        <taxon>Bacilli</taxon>
        <taxon>Lactobacillales</taxon>
        <taxon>Streptococcaceae</taxon>
        <taxon>Streptococcus</taxon>
    </lineage>
</organism>
<dbReference type="InterPro" id="IPR001584">
    <property type="entry name" value="Integrase_cat-core"/>
</dbReference>
<feature type="domain" description="Integrase catalytic" evidence="2">
    <location>
        <begin position="101"/>
        <end position="260"/>
    </location>
</feature>
<dbReference type="Pfam" id="PF13276">
    <property type="entry name" value="HTH_21"/>
    <property type="match status" value="1"/>
</dbReference>
<dbReference type="PANTHER" id="PTHR46889">
    <property type="entry name" value="TRANSPOSASE INSF FOR INSERTION SEQUENCE IS3B-RELATED"/>
    <property type="match status" value="1"/>
</dbReference>
<dbReference type="PROSITE" id="PS50994">
    <property type="entry name" value="INTEGRASE"/>
    <property type="match status" value="1"/>
</dbReference>
<dbReference type="Pfam" id="PF13333">
    <property type="entry name" value="rve_2"/>
    <property type="match status" value="1"/>
</dbReference>
<dbReference type="Proteomes" id="UP000027584">
    <property type="component" value="Unassembled WGS sequence"/>
</dbReference>
<evidence type="ECO:0000256" key="1">
    <source>
        <dbReference type="ARBA" id="ARBA00002286"/>
    </source>
</evidence>
<dbReference type="InterPro" id="IPR036397">
    <property type="entry name" value="RNaseH_sf"/>
</dbReference>
<dbReference type="GO" id="GO:0015074">
    <property type="term" value="P:DNA integration"/>
    <property type="evidence" value="ECO:0007669"/>
    <property type="project" value="InterPro"/>
</dbReference>
<evidence type="ECO:0000313" key="3">
    <source>
        <dbReference type="EMBL" id="CDO18517.1"/>
    </source>
</evidence>
<protein>
    <submittedName>
        <fullName evidence="3">Integrase core domain protein</fullName>
    </submittedName>
</protein>
<evidence type="ECO:0000313" key="4">
    <source>
        <dbReference type="Proteomes" id="UP000027584"/>
    </source>
</evidence>
<reference evidence="3 4" key="1">
    <citation type="submission" date="2014-02" db="EMBL/GenBank/DDBJ databases">
        <authorList>
            <person name="Manrique M."/>
        </authorList>
    </citation>
    <scope>NUCLEOTIDE SEQUENCE [LARGE SCALE GENOMIC DNA]</scope>
    <source>
        <strain evidence="3 4">LMG17956</strain>
    </source>
</reference>
<dbReference type="InterPro" id="IPR025948">
    <property type="entry name" value="HTH-like_dom"/>
</dbReference>
<comment type="function">
    <text evidence="1">Involved in the transposition of the insertion sequence.</text>
</comment>
<dbReference type="InterPro" id="IPR012337">
    <property type="entry name" value="RNaseH-like_sf"/>
</dbReference>
<dbReference type="InterPro" id="IPR050900">
    <property type="entry name" value="Transposase_IS3/IS150/IS904"/>
</dbReference>
<dbReference type="InterPro" id="IPR048020">
    <property type="entry name" value="Transpos_IS3"/>
</dbReference>
<evidence type="ECO:0000259" key="2">
    <source>
        <dbReference type="PROSITE" id="PS50994"/>
    </source>
</evidence>
<dbReference type="SUPFAM" id="SSF53098">
    <property type="entry name" value="Ribonuclease H-like"/>
    <property type="match status" value="1"/>
</dbReference>
<dbReference type="PANTHER" id="PTHR46889:SF7">
    <property type="entry name" value="TRANSPOSASE FOR INSERTION SEQUENCE ELEMENT IS904"/>
    <property type="match status" value="1"/>
</dbReference>
<dbReference type="NCBIfam" id="NF033516">
    <property type="entry name" value="transpos_IS3"/>
    <property type="match status" value="1"/>
</dbReference>
<comment type="caution">
    <text evidence="3">The sequence shown here is derived from an EMBL/GenBank/DDBJ whole genome shotgun (WGS) entry which is preliminary data.</text>
</comment>
<reference evidence="3 4" key="2">
    <citation type="submission" date="2014-05" db="EMBL/GenBank/DDBJ databases">
        <title>Genome sequence of Streptococcus gallolyticus.</title>
        <authorList>
            <person name="Del Campo R."/>
        </authorList>
    </citation>
    <scope>NUCLEOTIDE SEQUENCE [LARGE SCALE GENOMIC DNA]</scope>
    <source>
        <strain evidence="3 4">LMG17956</strain>
    </source>
</reference>
<dbReference type="Gene3D" id="3.30.420.10">
    <property type="entry name" value="Ribonuclease H-like superfamily/Ribonuclease H"/>
    <property type="match status" value="1"/>
</dbReference>
<gene>
    <name evidence="3" type="ORF">BN963_SGAL_01716</name>
</gene>
<accession>A0A060RI46</accession>
<dbReference type="AlphaFoldDB" id="A0A060RI46"/>
<sequence length="260" mass="30382">MCLVLGIPRSSYYYQSKGRKTTTQTEKKTIKKIFEESREIYGSRKIKVCLERQGLILSRRRIRRIMKELNLKSKYQIAHYKHYSNQKNESDYPNLLNRQFDSTKPLETLVTDLTYIRVGQRWAYACLIIDLFNREIIGCAVGFHKTAELVKEAINSIPYSLNQVQIVHTDRGKEFDNKLISEAFSVFGIRHSLSKAGCPYDNAVAESTYKAVKVEFVQGENFKTLRELEIKLIDYVHFWNYHRLHGSINYQTPLAVRLAN</sequence>